<sequence>MRGAMGTSPTPVEARHRLSASNEDTNKRRFQRSRNLKDVEKATHSPIQDRNSICKITTLKLVMVIIISGMLLTLFHSPAVYNTDQLSNSGSSASYYNRFT</sequence>
<dbReference type="EMBL" id="JBBPBK010000014">
    <property type="protein sequence ID" value="KAK9271276.1"/>
    <property type="molecule type" value="Genomic_DNA"/>
</dbReference>
<keyword evidence="2" id="KW-0472">Membrane</keyword>
<protein>
    <submittedName>
        <fullName evidence="3">Uncharacterized protein</fullName>
    </submittedName>
</protein>
<evidence type="ECO:0000256" key="2">
    <source>
        <dbReference type="SAM" id="Phobius"/>
    </source>
</evidence>
<name>A0AAP0R936_LIQFO</name>
<keyword evidence="4" id="KW-1185">Reference proteome</keyword>
<dbReference type="Proteomes" id="UP001415857">
    <property type="component" value="Unassembled WGS sequence"/>
</dbReference>
<feature type="transmembrane region" description="Helical" evidence="2">
    <location>
        <begin position="61"/>
        <end position="81"/>
    </location>
</feature>
<evidence type="ECO:0000313" key="4">
    <source>
        <dbReference type="Proteomes" id="UP001415857"/>
    </source>
</evidence>
<keyword evidence="2" id="KW-1133">Transmembrane helix</keyword>
<dbReference type="AlphaFoldDB" id="A0AAP0R936"/>
<accession>A0AAP0R936</accession>
<evidence type="ECO:0000256" key="1">
    <source>
        <dbReference type="SAM" id="MobiDB-lite"/>
    </source>
</evidence>
<evidence type="ECO:0000313" key="3">
    <source>
        <dbReference type="EMBL" id="KAK9271276.1"/>
    </source>
</evidence>
<proteinExistence type="predicted"/>
<organism evidence="3 4">
    <name type="scientific">Liquidambar formosana</name>
    <name type="common">Formosan gum</name>
    <dbReference type="NCBI Taxonomy" id="63359"/>
    <lineage>
        <taxon>Eukaryota</taxon>
        <taxon>Viridiplantae</taxon>
        <taxon>Streptophyta</taxon>
        <taxon>Embryophyta</taxon>
        <taxon>Tracheophyta</taxon>
        <taxon>Spermatophyta</taxon>
        <taxon>Magnoliopsida</taxon>
        <taxon>eudicotyledons</taxon>
        <taxon>Gunneridae</taxon>
        <taxon>Pentapetalae</taxon>
        <taxon>Saxifragales</taxon>
        <taxon>Altingiaceae</taxon>
        <taxon>Liquidambar</taxon>
    </lineage>
</organism>
<keyword evidence="2" id="KW-0812">Transmembrane</keyword>
<feature type="region of interest" description="Disordered" evidence="1">
    <location>
        <begin position="1"/>
        <end position="44"/>
    </location>
</feature>
<reference evidence="3 4" key="1">
    <citation type="journal article" date="2024" name="Plant J.">
        <title>Genome sequences and population genomics reveal climatic adaptation and genomic divergence between two closely related sweetgum species.</title>
        <authorList>
            <person name="Xu W.Q."/>
            <person name="Ren C.Q."/>
            <person name="Zhang X.Y."/>
            <person name="Comes H.P."/>
            <person name="Liu X.H."/>
            <person name="Li Y.G."/>
            <person name="Kettle C.J."/>
            <person name="Jalonen R."/>
            <person name="Gaisberger H."/>
            <person name="Ma Y.Z."/>
            <person name="Qiu Y.X."/>
        </authorList>
    </citation>
    <scope>NUCLEOTIDE SEQUENCE [LARGE SCALE GENOMIC DNA]</scope>
    <source>
        <strain evidence="3">Hangzhou</strain>
    </source>
</reference>
<comment type="caution">
    <text evidence="3">The sequence shown here is derived from an EMBL/GenBank/DDBJ whole genome shotgun (WGS) entry which is preliminary data.</text>
</comment>
<gene>
    <name evidence="3" type="ORF">L1049_026866</name>
</gene>